<keyword evidence="2" id="KW-0443">Lipid metabolism</keyword>
<accession>A0A816E0P0</accession>
<keyword evidence="1" id="KW-0378">Hydrolase</keyword>
<keyword evidence="4" id="KW-1185">Reference proteome</keyword>
<dbReference type="PANTHER" id="PTHR12187:SF11">
    <property type="entry name" value="PHOSPHATIDYLINOSITOL-3,4-BISPHOSPHATE 4-PHOSPHATASE"/>
    <property type="match status" value="1"/>
</dbReference>
<evidence type="ECO:0000313" key="3">
    <source>
        <dbReference type="EMBL" id="CAF1641287.1"/>
    </source>
</evidence>
<dbReference type="GO" id="GO:0016316">
    <property type="term" value="F:phosphatidylinositol-3,4-bisphosphate 4-phosphatase activity"/>
    <property type="evidence" value="ECO:0007669"/>
    <property type="project" value="InterPro"/>
</dbReference>
<reference evidence="3" key="1">
    <citation type="submission" date="2021-02" db="EMBL/GenBank/DDBJ databases">
        <authorList>
            <person name="Nowell W R."/>
        </authorList>
    </citation>
    <scope>NUCLEOTIDE SEQUENCE</scope>
</reference>
<gene>
    <name evidence="3" type="ORF">XAT740_LOCUS53357</name>
</gene>
<name>A0A816E0P0_ADIRI</name>
<proteinExistence type="predicted"/>
<protein>
    <submittedName>
        <fullName evidence="3">Uncharacterized protein</fullName>
    </submittedName>
</protein>
<dbReference type="EMBL" id="CAJNOR010009116">
    <property type="protein sequence ID" value="CAF1641287.1"/>
    <property type="molecule type" value="Genomic_DNA"/>
</dbReference>
<organism evidence="3 4">
    <name type="scientific">Adineta ricciae</name>
    <name type="common">Rotifer</name>
    <dbReference type="NCBI Taxonomy" id="249248"/>
    <lineage>
        <taxon>Eukaryota</taxon>
        <taxon>Metazoa</taxon>
        <taxon>Spiralia</taxon>
        <taxon>Gnathifera</taxon>
        <taxon>Rotifera</taxon>
        <taxon>Eurotatoria</taxon>
        <taxon>Bdelloidea</taxon>
        <taxon>Adinetida</taxon>
        <taxon>Adinetidae</taxon>
        <taxon>Adineta</taxon>
    </lineage>
</organism>
<dbReference type="Proteomes" id="UP000663828">
    <property type="component" value="Unassembled WGS sequence"/>
</dbReference>
<comment type="caution">
    <text evidence="3">The sequence shown here is derived from an EMBL/GenBank/DDBJ whole genome shotgun (WGS) entry which is preliminary data.</text>
</comment>
<feature type="non-terminal residue" evidence="3">
    <location>
        <position position="1"/>
    </location>
</feature>
<evidence type="ECO:0000313" key="4">
    <source>
        <dbReference type="Proteomes" id="UP000663828"/>
    </source>
</evidence>
<dbReference type="AlphaFoldDB" id="A0A816E0P0"/>
<dbReference type="PANTHER" id="PTHR12187">
    <property type="entry name" value="AGAP000124-PA"/>
    <property type="match status" value="1"/>
</dbReference>
<evidence type="ECO:0000256" key="2">
    <source>
        <dbReference type="ARBA" id="ARBA00023098"/>
    </source>
</evidence>
<sequence>RVDKHDLHEIINQFRRYGTSIENALANTGVKAYAFSYLQLLTFPEYYRAQQGTYGDVQT</sequence>
<dbReference type="InterPro" id="IPR039034">
    <property type="entry name" value="INPP4"/>
</dbReference>
<evidence type="ECO:0000256" key="1">
    <source>
        <dbReference type="ARBA" id="ARBA00022801"/>
    </source>
</evidence>
<dbReference type="GO" id="GO:0005737">
    <property type="term" value="C:cytoplasm"/>
    <property type="evidence" value="ECO:0007669"/>
    <property type="project" value="TreeGrafter"/>
</dbReference>